<dbReference type="OrthoDB" id="301415at2759"/>
<dbReference type="KEGG" id="bspl:114853714"/>
<name>A0A6P7M9J8_BETSP</name>
<feature type="domain" description="VWA7 Ig-like" evidence="6">
    <location>
        <begin position="721"/>
        <end position="821"/>
    </location>
</feature>
<evidence type="ECO:0000259" key="7">
    <source>
        <dbReference type="Pfam" id="PF25106"/>
    </source>
</evidence>
<keyword evidence="3" id="KW-0732">Signal</keyword>
<dbReference type="Pfam" id="PF23560">
    <property type="entry name" value="GBD_Hemicentin"/>
    <property type="match status" value="1"/>
</dbReference>
<dbReference type="SUPFAM" id="SSF53300">
    <property type="entry name" value="vWA-like"/>
    <property type="match status" value="1"/>
</dbReference>
<keyword evidence="4" id="KW-0325">Glycoprotein</keyword>
<sequence>MTAAQILKLLVVVSMQNLIPSFQPLFNLDGKSLSHRDITRKAILRKTAEVCRDIAASEGLNFSLPIDDNLSADKVQRACSSAGASSSIFSSIGFLTSITTVYLSNAQVDLFFILSARRHFDNETFQEGRDIITTGLSALKASVKMENFFIGRWNLGVICHTLQDFYSHSNWVELGRTSPYSALIRADQALQNLTGPNTPTCRNCAGGSCDDNLLPELLQQGLLTTGYFNPFFSSKPAGKCSHGGLSDQTSRRDPVGGINKDHSGSSHGWLHQRAADLAINATAELLQDIRLAVGDKTFLRFMGLSFAPVLCFVIDTTGSMKDDITEAKRVSFSIIDGWRGTEQEPSGYILVPFNDPDIGPVTKTTNADVFKIRIRSLTANGGGDEPEMCLSGLQLALTAAPPHSEIFVFTDAPAKDLLLSSTITALIESTKSRVTFILTSAFASRRRRSQEMNQQTISPSDAQLYRDLAHTSGGQTIEVTKLSLSQATTVIEDSSVAAVVTVFQRVLDPGRPENFTFSLDGSLGNVIAYITGFSVVSYSVTSPTGVSQSSSQLSGPLATITTTGNLHRLKLSTEFQTGLWQISVNSMSSYTVKVTGQSSVSFIYHLVASYEGAHGDFSLMNGRPVSGDNVSLLVSVTGSDQVKVTEVTLLDSSGPTEVNGSLQSVGSGSFLVTFVGIPAGDYVVTLRGEETSSTPVSLPISFQRQASTKIRTSSISVIANVNQTNIEPGSTVSVPFTVATTSNGAVNKLIRVRASNDRSFASTSPGAVTVDASSGEKAHGTVTLTVPATAASGTDVTLTIEVENEAASDMNYSVLRFSVAAKVADVYRPVCQEVSTSGVCPSSSSLCLSSQWVFITNITDGVNGTGIETVTIIQGNGSLSTSTVAGAGGENVTVATYNSSCCSLHVELSFVDRVGNVGICVGQARVNTTSKEPTISTVITATGNSLHWRSHYCMSMTNPLLISGVVFFLWK</sequence>
<evidence type="ECO:0000256" key="3">
    <source>
        <dbReference type="ARBA" id="ARBA00022729"/>
    </source>
</evidence>
<gene>
    <name evidence="10" type="primary">LOC114853714</name>
</gene>
<accession>A0A6P7M9J8</accession>
<dbReference type="InterPro" id="IPR056862">
    <property type="entry name" value="VWA7_N"/>
</dbReference>
<dbReference type="InterPro" id="IPR052577">
    <property type="entry name" value="VWA7"/>
</dbReference>
<dbReference type="InterPro" id="IPR056475">
    <property type="entry name" value="GBD_Hemicentin/VWA7"/>
</dbReference>
<organism evidence="9 10">
    <name type="scientific">Betta splendens</name>
    <name type="common">Siamese fighting fish</name>
    <dbReference type="NCBI Taxonomy" id="158456"/>
    <lineage>
        <taxon>Eukaryota</taxon>
        <taxon>Metazoa</taxon>
        <taxon>Chordata</taxon>
        <taxon>Craniata</taxon>
        <taxon>Vertebrata</taxon>
        <taxon>Euteleostomi</taxon>
        <taxon>Actinopterygii</taxon>
        <taxon>Neopterygii</taxon>
        <taxon>Teleostei</taxon>
        <taxon>Neoteleostei</taxon>
        <taxon>Acanthomorphata</taxon>
        <taxon>Anabantaria</taxon>
        <taxon>Anabantiformes</taxon>
        <taxon>Anabantoidei</taxon>
        <taxon>Osphronemidae</taxon>
        <taxon>Betta</taxon>
    </lineage>
</organism>
<dbReference type="Pfam" id="PF25107">
    <property type="entry name" value="VWA7_N"/>
    <property type="match status" value="1"/>
</dbReference>
<evidence type="ECO:0000259" key="8">
    <source>
        <dbReference type="Pfam" id="PF25107"/>
    </source>
</evidence>
<feature type="domain" description="VWA7 N-terminal" evidence="8">
    <location>
        <begin position="71"/>
        <end position="299"/>
    </location>
</feature>
<evidence type="ECO:0000259" key="6">
    <source>
        <dbReference type="Pfam" id="PF23619"/>
    </source>
</evidence>
<evidence type="ECO:0000313" key="9">
    <source>
        <dbReference type="Proteomes" id="UP000515150"/>
    </source>
</evidence>
<feature type="domain" description="Hemicentin-1-like von Willebrand factor A" evidence="7">
    <location>
        <begin position="310"/>
        <end position="481"/>
    </location>
</feature>
<dbReference type="RefSeq" id="XP_029003260.1">
    <property type="nucleotide sequence ID" value="XM_029147427.3"/>
</dbReference>
<feature type="domain" description="Hemicentin/VWA7 galactose-binding" evidence="5">
    <location>
        <begin position="500"/>
        <end position="599"/>
    </location>
</feature>
<dbReference type="PANTHER" id="PTHR14905">
    <property type="entry name" value="NG37"/>
    <property type="match status" value="1"/>
</dbReference>
<evidence type="ECO:0000313" key="10">
    <source>
        <dbReference type="RefSeq" id="XP_029003260.1"/>
    </source>
</evidence>
<dbReference type="InParanoid" id="A0A6P7M9J8"/>
<dbReference type="InterPro" id="IPR036465">
    <property type="entry name" value="vWFA_dom_sf"/>
</dbReference>
<evidence type="ECO:0000256" key="1">
    <source>
        <dbReference type="ARBA" id="ARBA00004613"/>
    </source>
</evidence>
<dbReference type="Proteomes" id="UP000515150">
    <property type="component" value="Chromosome 1"/>
</dbReference>
<keyword evidence="2" id="KW-0964">Secreted</keyword>
<dbReference type="PANTHER" id="PTHR14905:SF18">
    <property type="entry name" value="VON WILLEBRAND FACTOR A DOMAIN-CONTAINING 10, TANDEM DUPLICATE 1-RELATED"/>
    <property type="match status" value="1"/>
</dbReference>
<comment type="subcellular location">
    <subcellularLocation>
        <location evidence="1">Secreted</location>
    </subcellularLocation>
</comment>
<proteinExistence type="predicted"/>
<reference evidence="10" key="1">
    <citation type="submission" date="2025-08" db="UniProtKB">
        <authorList>
            <consortium name="RefSeq"/>
        </authorList>
    </citation>
    <scope>IDENTIFICATION</scope>
</reference>
<dbReference type="Gene3D" id="3.40.50.410">
    <property type="entry name" value="von Willebrand factor, type A domain"/>
    <property type="match status" value="1"/>
</dbReference>
<dbReference type="GeneID" id="114853714"/>
<evidence type="ECO:0000256" key="4">
    <source>
        <dbReference type="ARBA" id="ARBA00023180"/>
    </source>
</evidence>
<dbReference type="InterPro" id="IPR057615">
    <property type="entry name" value="Ig_VWA7"/>
</dbReference>
<keyword evidence="9" id="KW-1185">Reference proteome</keyword>
<dbReference type="GO" id="GO:0005576">
    <property type="term" value="C:extracellular region"/>
    <property type="evidence" value="ECO:0007669"/>
    <property type="project" value="UniProtKB-SubCell"/>
</dbReference>
<dbReference type="Pfam" id="PF23619">
    <property type="entry name" value="Ig_VWA7"/>
    <property type="match status" value="1"/>
</dbReference>
<protein>
    <submittedName>
        <fullName evidence="10">von Willebrand factor A domain-containing protein 7-like isoform X2</fullName>
    </submittedName>
</protein>
<dbReference type="AlphaFoldDB" id="A0A6P7M9J8"/>
<dbReference type="InterPro" id="IPR056861">
    <property type="entry name" value="HMCN1-like_VWA"/>
</dbReference>
<evidence type="ECO:0000259" key="5">
    <source>
        <dbReference type="Pfam" id="PF23560"/>
    </source>
</evidence>
<evidence type="ECO:0000256" key="2">
    <source>
        <dbReference type="ARBA" id="ARBA00022525"/>
    </source>
</evidence>
<dbReference type="Pfam" id="PF25106">
    <property type="entry name" value="VWA_4"/>
    <property type="match status" value="1"/>
</dbReference>